<dbReference type="PROSITE" id="PS50297">
    <property type="entry name" value="ANK_REP_REGION"/>
    <property type="match status" value="3"/>
</dbReference>
<dbReference type="GO" id="GO:0035556">
    <property type="term" value="P:intracellular signal transduction"/>
    <property type="evidence" value="ECO:0007669"/>
    <property type="project" value="InterPro"/>
</dbReference>
<keyword evidence="4" id="KW-0812">Transmembrane</keyword>
<feature type="repeat" description="ANK" evidence="3">
    <location>
        <begin position="262"/>
        <end position="291"/>
    </location>
</feature>
<reference evidence="6" key="1">
    <citation type="journal article" date="2023" name="Mol. Biol. Evol.">
        <title>Third-Generation Sequencing Reveals the Adaptive Role of the Epigenome in Three Deep-Sea Polychaetes.</title>
        <authorList>
            <person name="Perez M."/>
            <person name="Aroh O."/>
            <person name="Sun Y."/>
            <person name="Lan Y."/>
            <person name="Juniper S.K."/>
            <person name="Young C.R."/>
            <person name="Angers B."/>
            <person name="Qian P.Y."/>
        </authorList>
    </citation>
    <scope>NUCLEOTIDE SEQUENCE</scope>
    <source>
        <strain evidence="6">R07B-5</strain>
    </source>
</reference>
<comment type="caution">
    <text evidence="6">The sequence shown here is derived from an EMBL/GenBank/DDBJ whole genome shotgun (WGS) entry which is preliminary data.</text>
</comment>
<dbReference type="FunFam" id="1.10.750.20:FF:000001">
    <property type="entry name" value="Ankyrin repeat and SOCS box containing 1"/>
    <property type="match status" value="1"/>
</dbReference>
<feature type="transmembrane region" description="Helical" evidence="4">
    <location>
        <begin position="131"/>
        <end position="154"/>
    </location>
</feature>
<dbReference type="Pfam" id="PF00023">
    <property type="entry name" value="Ank"/>
    <property type="match status" value="1"/>
</dbReference>
<evidence type="ECO:0000313" key="6">
    <source>
        <dbReference type="EMBL" id="KAK2174527.1"/>
    </source>
</evidence>
<feature type="transmembrane region" description="Helical" evidence="4">
    <location>
        <begin position="21"/>
        <end position="37"/>
    </location>
</feature>
<dbReference type="InterPro" id="IPR002110">
    <property type="entry name" value="Ankyrin_rpt"/>
</dbReference>
<dbReference type="InterPro" id="IPR001496">
    <property type="entry name" value="SOCS_box"/>
</dbReference>
<dbReference type="PROSITE" id="PS50088">
    <property type="entry name" value="ANK_REPEAT"/>
    <property type="match status" value="5"/>
</dbReference>
<dbReference type="Pfam" id="PF07525">
    <property type="entry name" value="SOCS_box"/>
    <property type="match status" value="1"/>
</dbReference>
<dbReference type="Pfam" id="PF12796">
    <property type="entry name" value="Ank_2"/>
    <property type="match status" value="2"/>
</dbReference>
<evidence type="ECO:0000259" key="5">
    <source>
        <dbReference type="PROSITE" id="PS50225"/>
    </source>
</evidence>
<dbReference type="PROSITE" id="PS50225">
    <property type="entry name" value="SOCS"/>
    <property type="match status" value="1"/>
</dbReference>
<evidence type="ECO:0000256" key="2">
    <source>
        <dbReference type="ARBA" id="ARBA00023043"/>
    </source>
</evidence>
<keyword evidence="1" id="KW-0677">Repeat</keyword>
<protein>
    <recommendedName>
        <fullName evidence="5">SOCS box domain-containing protein</fullName>
    </recommendedName>
</protein>
<dbReference type="SUPFAM" id="SSF158235">
    <property type="entry name" value="SOCS box-like"/>
    <property type="match status" value="1"/>
</dbReference>
<feature type="domain" description="SOCS box" evidence="5">
    <location>
        <begin position="520"/>
        <end position="562"/>
    </location>
</feature>
<feature type="transmembrane region" description="Helical" evidence="4">
    <location>
        <begin position="69"/>
        <end position="94"/>
    </location>
</feature>
<dbReference type="Gene3D" id="1.25.40.20">
    <property type="entry name" value="Ankyrin repeat-containing domain"/>
    <property type="match status" value="3"/>
</dbReference>
<keyword evidence="2 3" id="KW-0040">ANK repeat</keyword>
<keyword evidence="4" id="KW-0472">Membrane</keyword>
<dbReference type="Gene3D" id="1.10.750.20">
    <property type="entry name" value="SOCS box"/>
    <property type="match status" value="1"/>
</dbReference>
<dbReference type="PANTHER" id="PTHR24198">
    <property type="entry name" value="ANKYRIN REPEAT AND PROTEIN KINASE DOMAIN-CONTAINING PROTEIN"/>
    <property type="match status" value="1"/>
</dbReference>
<feature type="transmembrane region" description="Helical" evidence="4">
    <location>
        <begin position="106"/>
        <end position="124"/>
    </location>
</feature>
<dbReference type="GO" id="GO:0005737">
    <property type="term" value="C:cytoplasm"/>
    <property type="evidence" value="ECO:0007669"/>
    <property type="project" value="TreeGrafter"/>
</dbReference>
<sequence>MGHNRKYNNMDDIALLAKRKPFAVLLTSSGALFLAWLSTLLSILLVSFVKRFVAIVFLLYAVSREVIVAFAMAIVSGALVAFILLLAVGLSVLVFPPTAVQRRVGVSLLASGMSLVAAMALANVDPRRGTTVLMVGSLCASFFSSWVIFVMWLVSGEVHKHGLNSSTLSAVLRNDCSTLKMLVRLPRQICQKQLDKSLLNAVRAGFNECAHILLSVGANVNMRDSFENSLLLLACENGDCGMAKLLLRFGADVHVHNHCRGTALQYAAKWGYCDCAKLLLEHRADPNAQDRFGRSALVIAAEHQQIPVMQLLITAGCDVDTADLQRRTALHHVALHDTDVGGLLEAGADPDAVDYLNETPLHRSAKHGTVLVSQALLHGGCDPNARNYMLRTPLHLAAMDAGGDTTLIDLLLRFGANPSDHDRLGNLPIWYAARLGHFDVVRTFLKWNFPLRMYRKKSASNPLAAALEESRHFLRTARLLVVGGCEHAPLRNWILNSADEVWHDQQAAHADWLRKVTRHPISLQHVCRVEIRRQLGPERAELTTQLPLPRTLIEFVDLHDLEFVDEIELC</sequence>
<dbReference type="InterPro" id="IPR036770">
    <property type="entry name" value="Ankyrin_rpt-contain_sf"/>
</dbReference>
<dbReference type="EMBL" id="JAODUO010000796">
    <property type="protein sequence ID" value="KAK2174527.1"/>
    <property type="molecule type" value="Genomic_DNA"/>
</dbReference>
<dbReference type="InterPro" id="IPR036036">
    <property type="entry name" value="SOCS_box-like_dom_sf"/>
</dbReference>
<evidence type="ECO:0000256" key="3">
    <source>
        <dbReference type="PROSITE-ProRule" id="PRU00023"/>
    </source>
</evidence>
<dbReference type="Proteomes" id="UP001209878">
    <property type="component" value="Unassembled WGS sequence"/>
</dbReference>
<feature type="repeat" description="ANK" evidence="3">
    <location>
        <begin position="356"/>
        <end position="388"/>
    </location>
</feature>
<keyword evidence="7" id="KW-1185">Reference proteome</keyword>
<evidence type="ECO:0000256" key="1">
    <source>
        <dbReference type="ARBA" id="ARBA00022737"/>
    </source>
</evidence>
<feature type="repeat" description="ANK" evidence="3">
    <location>
        <begin position="389"/>
        <end position="423"/>
    </location>
</feature>
<dbReference type="SMART" id="SM00248">
    <property type="entry name" value="ANK"/>
    <property type="match status" value="8"/>
</dbReference>
<keyword evidence="4" id="KW-1133">Transmembrane helix</keyword>
<proteinExistence type="predicted"/>
<dbReference type="SMART" id="SM00969">
    <property type="entry name" value="SOCS_box"/>
    <property type="match status" value="1"/>
</dbReference>
<organism evidence="6 7">
    <name type="scientific">Ridgeia piscesae</name>
    <name type="common">Tubeworm</name>
    <dbReference type="NCBI Taxonomy" id="27915"/>
    <lineage>
        <taxon>Eukaryota</taxon>
        <taxon>Metazoa</taxon>
        <taxon>Spiralia</taxon>
        <taxon>Lophotrochozoa</taxon>
        <taxon>Annelida</taxon>
        <taxon>Polychaeta</taxon>
        <taxon>Sedentaria</taxon>
        <taxon>Canalipalpata</taxon>
        <taxon>Sabellida</taxon>
        <taxon>Siboglinidae</taxon>
        <taxon>Ridgeia</taxon>
    </lineage>
</organism>
<evidence type="ECO:0000313" key="7">
    <source>
        <dbReference type="Proteomes" id="UP001209878"/>
    </source>
</evidence>
<dbReference type="PANTHER" id="PTHR24198:SF165">
    <property type="entry name" value="ANKYRIN REPEAT-CONTAINING PROTEIN-RELATED"/>
    <property type="match status" value="1"/>
</dbReference>
<gene>
    <name evidence="6" type="ORF">NP493_797g00025</name>
</gene>
<dbReference type="AlphaFoldDB" id="A0AAD9KNN4"/>
<accession>A0AAD9KNN4</accession>
<name>A0AAD9KNN4_RIDPI</name>
<dbReference type="CDD" id="cd03716">
    <property type="entry name" value="SOCS_ASB_like"/>
    <property type="match status" value="1"/>
</dbReference>
<evidence type="ECO:0000256" key="4">
    <source>
        <dbReference type="SAM" id="Phobius"/>
    </source>
</evidence>
<feature type="repeat" description="ANK" evidence="3">
    <location>
        <begin position="226"/>
        <end position="258"/>
    </location>
</feature>
<feature type="repeat" description="ANK" evidence="3">
    <location>
        <begin position="292"/>
        <end position="324"/>
    </location>
</feature>
<dbReference type="SUPFAM" id="SSF48403">
    <property type="entry name" value="Ankyrin repeat"/>
    <property type="match status" value="1"/>
</dbReference>